<keyword evidence="2" id="KW-0547">Nucleotide-binding</keyword>
<dbReference type="RefSeq" id="WP_359807509.1">
    <property type="nucleotide sequence ID" value="NZ_JBEXZQ010000088.1"/>
</dbReference>
<evidence type="ECO:0000313" key="3">
    <source>
        <dbReference type="Proteomes" id="UP001550378"/>
    </source>
</evidence>
<dbReference type="GO" id="GO:0005524">
    <property type="term" value="F:ATP binding"/>
    <property type="evidence" value="ECO:0007669"/>
    <property type="project" value="UniProtKB-KW"/>
</dbReference>
<dbReference type="Gene3D" id="3.40.50.300">
    <property type="entry name" value="P-loop containing nucleotide triphosphate hydrolases"/>
    <property type="match status" value="2"/>
</dbReference>
<feature type="region of interest" description="Disordered" evidence="1">
    <location>
        <begin position="1"/>
        <end position="33"/>
    </location>
</feature>
<dbReference type="SUPFAM" id="SSF52540">
    <property type="entry name" value="P-loop containing nucleoside triphosphate hydrolases"/>
    <property type="match status" value="1"/>
</dbReference>
<keyword evidence="3" id="KW-1185">Reference proteome</keyword>
<evidence type="ECO:0000313" key="2">
    <source>
        <dbReference type="EMBL" id="MEU0712410.1"/>
    </source>
</evidence>
<dbReference type="InterPro" id="IPR027417">
    <property type="entry name" value="P-loop_NTPase"/>
</dbReference>
<gene>
    <name evidence="2" type="ORF">ABZ508_34180</name>
</gene>
<organism evidence="2 3">
    <name type="scientific">Streptomyces lavendulocolor</name>
    <dbReference type="NCBI Taxonomy" id="67316"/>
    <lineage>
        <taxon>Bacteria</taxon>
        <taxon>Bacillati</taxon>
        <taxon>Actinomycetota</taxon>
        <taxon>Actinomycetes</taxon>
        <taxon>Kitasatosporales</taxon>
        <taxon>Streptomycetaceae</taxon>
        <taxon>Streptomyces</taxon>
    </lineage>
</organism>
<keyword evidence="2" id="KW-0067">ATP-binding</keyword>
<reference evidence="2 3" key="1">
    <citation type="submission" date="2024-06" db="EMBL/GenBank/DDBJ databases">
        <title>The Natural Products Discovery Center: Release of the First 8490 Sequenced Strains for Exploring Actinobacteria Biosynthetic Diversity.</title>
        <authorList>
            <person name="Kalkreuter E."/>
            <person name="Kautsar S.A."/>
            <person name="Yang D."/>
            <person name="Bader C.D."/>
            <person name="Teijaro C.N."/>
            <person name="Fluegel L."/>
            <person name="Davis C.M."/>
            <person name="Simpson J.R."/>
            <person name="Lauterbach L."/>
            <person name="Steele A.D."/>
            <person name="Gui C."/>
            <person name="Meng S."/>
            <person name="Li G."/>
            <person name="Viehrig K."/>
            <person name="Ye F."/>
            <person name="Su P."/>
            <person name="Kiefer A.F."/>
            <person name="Nichols A."/>
            <person name="Cepeda A.J."/>
            <person name="Yan W."/>
            <person name="Fan B."/>
            <person name="Jiang Y."/>
            <person name="Adhikari A."/>
            <person name="Zheng C.-J."/>
            <person name="Schuster L."/>
            <person name="Cowan T.M."/>
            <person name="Smanski M.J."/>
            <person name="Chevrette M.G."/>
            <person name="De Carvalho L.P.S."/>
            <person name="Shen B."/>
        </authorList>
    </citation>
    <scope>NUCLEOTIDE SEQUENCE [LARGE SCALE GENOMIC DNA]</scope>
    <source>
        <strain evidence="2 3">NPDC006337</strain>
    </source>
</reference>
<name>A0ABV2WGE2_9ACTN</name>
<protein>
    <submittedName>
        <fullName evidence="2">ATP-binding protein</fullName>
    </submittedName>
</protein>
<accession>A0ABV2WGE2</accession>
<comment type="caution">
    <text evidence="2">The sequence shown here is derived from an EMBL/GenBank/DDBJ whole genome shotgun (WGS) entry which is preliminary data.</text>
</comment>
<dbReference type="Proteomes" id="UP001550378">
    <property type="component" value="Unassembled WGS sequence"/>
</dbReference>
<sequence length="511" mass="54854">MKIKKNSPKGSESSRRGVTAGTTAAEPTGGGQLNPNVIASRWGWKGAGRGRAAVLDPGAVYLASTTQTAGLYPWVLGGGLPPEGVPIGYDQLTHELVCFDPSGWIGSLLTNPGVWIMAQPGVGKSAIAKRICLVYNSYGYKLVVPGDVKGEYAGLVSELGGQVVRIGRGLDRLNPLDSGPLRRVLPTLAPGRRDALLAEMNGRRSELLHALLTTEMDRRPSPTERNVVEKAIRLMAGKLLGEEDPVIPDVVKLLREGPEELRVQLMVDTEDDYRKLVREVTHALENLCDGPLAGLFDGPTTRPLDLDAPALSVDLSTLLTAGDQVVSAGLLATWAYAYSSIDSARAVGLMASPLVLPLDEMWRALRAGPGIVNAFDSMTRLNRARNEVTLFITHSLRDPESLPTPEDRAKALGMIDRCDSMILGALSVGELERVSAQRPLTDAEIAMIASWSDSTGTGLDVDGQRRIHPGRGKYMLRLGTRPGTPVRLALTDAEKRLYETDPKKSVKGVAA</sequence>
<proteinExistence type="predicted"/>
<evidence type="ECO:0000256" key="1">
    <source>
        <dbReference type="SAM" id="MobiDB-lite"/>
    </source>
</evidence>
<dbReference type="EMBL" id="JBEXZR010000058">
    <property type="protein sequence ID" value="MEU0712410.1"/>
    <property type="molecule type" value="Genomic_DNA"/>
</dbReference>